<dbReference type="Proteomes" id="UP000005307">
    <property type="component" value="Chromosome"/>
</dbReference>
<proteinExistence type="predicted"/>
<accession>M9RAR4</accession>
<dbReference type="GO" id="GO:0005886">
    <property type="term" value="C:plasma membrane"/>
    <property type="evidence" value="ECO:0007669"/>
    <property type="project" value="TreeGrafter"/>
</dbReference>
<evidence type="ECO:0000313" key="2">
    <source>
        <dbReference type="EMBL" id="AGI66860.1"/>
    </source>
</evidence>
<evidence type="ECO:0000259" key="1">
    <source>
        <dbReference type="Pfam" id="PF22688"/>
    </source>
</evidence>
<dbReference type="GO" id="GO:0003688">
    <property type="term" value="F:DNA replication origin binding"/>
    <property type="evidence" value="ECO:0007669"/>
    <property type="project" value="TreeGrafter"/>
</dbReference>
<protein>
    <recommendedName>
        <fullName evidence="1">Hda lid domain-containing protein</fullName>
    </recommendedName>
</protein>
<dbReference type="PANTHER" id="PTHR30050:SF5">
    <property type="entry name" value="DNAA REGULATORY INACTIVATOR HDA"/>
    <property type="match status" value="1"/>
</dbReference>
<dbReference type="HOGENOM" id="CLU_072265_0_0_5"/>
<dbReference type="EMBL" id="CP003740">
    <property type="protein sequence ID" value="AGI66860.1"/>
    <property type="molecule type" value="Genomic_DNA"/>
</dbReference>
<dbReference type="PANTHER" id="PTHR30050">
    <property type="entry name" value="CHROMOSOMAL REPLICATION INITIATOR PROTEIN DNAA"/>
    <property type="match status" value="1"/>
</dbReference>
<dbReference type="AlphaFoldDB" id="M9RAR4"/>
<organism evidence="2 3">
    <name type="scientific">Octadecabacter antarcticus 307</name>
    <dbReference type="NCBI Taxonomy" id="391626"/>
    <lineage>
        <taxon>Bacteria</taxon>
        <taxon>Pseudomonadati</taxon>
        <taxon>Pseudomonadota</taxon>
        <taxon>Alphaproteobacteria</taxon>
        <taxon>Rhodobacterales</taxon>
        <taxon>Roseobacteraceae</taxon>
        <taxon>Octadecabacter</taxon>
    </lineage>
</organism>
<dbReference type="Gene3D" id="1.10.8.60">
    <property type="match status" value="1"/>
</dbReference>
<feature type="domain" description="Hda lid" evidence="1">
    <location>
        <begin position="163"/>
        <end position="222"/>
    </location>
</feature>
<dbReference type="Pfam" id="PF22688">
    <property type="entry name" value="Hda_lid"/>
    <property type="match status" value="1"/>
</dbReference>
<dbReference type="SUPFAM" id="SSF52540">
    <property type="entry name" value="P-loop containing nucleoside triphosphate hydrolases"/>
    <property type="match status" value="1"/>
</dbReference>
<dbReference type="KEGG" id="oat:OAN307_c11580"/>
<reference evidence="2 3" key="1">
    <citation type="journal article" date="2013" name="PLoS ONE">
        <title>Poles Apart: Arctic and Antarctic Octadecabacter strains Share High Genome Plasticity and a New Type of Xanthorhodopsin.</title>
        <authorList>
            <person name="Vollmers J."/>
            <person name="Voget S."/>
            <person name="Dietrich S."/>
            <person name="Gollnow K."/>
            <person name="Smits M."/>
            <person name="Meyer K."/>
            <person name="Brinkhoff T."/>
            <person name="Simon M."/>
            <person name="Daniel R."/>
        </authorList>
    </citation>
    <scope>NUCLEOTIDE SEQUENCE [LARGE SCALE GENOMIC DNA]</scope>
    <source>
        <strain evidence="2 3">307</strain>
    </source>
</reference>
<dbReference type="InterPro" id="IPR027417">
    <property type="entry name" value="P-loop_NTPase"/>
</dbReference>
<dbReference type="eggNOG" id="COG0593">
    <property type="taxonomic scope" value="Bacteria"/>
</dbReference>
<dbReference type="InterPro" id="IPR055199">
    <property type="entry name" value="Hda_lid"/>
</dbReference>
<keyword evidence="3" id="KW-1185">Reference proteome</keyword>
<gene>
    <name evidence="2" type="ORF">OAN307_c11580</name>
</gene>
<evidence type="ECO:0000313" key="3">
    <source>
        <dbReference type="Proteomes" id="UP000005307"/>
    </source>
</evidence>
<dbReference type="Gene3D" id="3.40.50.300">
    <property type="entry name" value="P-loop containing nucleotide triphosphate hydrolases"/>
    <property type="match status" value="1"/>
</dbReference>
<name>M9RAR4_9RHOB</name>
<sequence length="230" mass="24849">MSGKTANMARQLAFDLPTNVRLGAVDFFVSDANALAYAMIQTSQTWPGNKLALIGPAGSGKTHLARVFSAQSGAMIINAKDIRADTGLPSGNVVLEDGDALPPEGEEWLFHAYNALARDGFMLLLTSRLPAARWDIALPDLASRLSAITSIKIENPDDPLLTAVLLKHFADRQLAPTPEAVAFLIKRLPRSLDAVRRIVDTLDRKALAQSKPLTRPFVRAVLDSMPPDEG</sequence>
<dbReference type="STRING" id="391626.OAN307_c11580"/>
<dbReference type="RefSeq" id="WP_015498902.1">
    <property type="nucleotide sequence ID" value="NC_020911.1"/>
</dbReference>
<dbReference type="GO" id="GO:0006270">
    <property type="term" value="P:DNA replication initiation"/>
    <property type="evidence" value="ECO:0007669"/>
    <property type="project" value="TreeGrafter"/>
</dbReference>